<comment type="caution">
    <text evidence="5">The sequence shown here is derived from an EMBL/GenBank/DDBJ whole genome shotgun (WGS) entry which is preliminary data.</text>
</comment>
<dbReference type="GO" id="GO:0051539">
    <property type="term" value="F:4 iron, 4 sulfur cluster binding"/>
    <property type="evidence" value="ECO:0007669"/>
    <property type="project" value="InterPro"/>
</dbReference>
<accession>A0A926DAY6</accession>
<keyword evidence="3" id="KW-0411">Iron-sulfur</keyword>
<proteinExistence type="predicted"/>
<sequence length="411" mass="43594">MAAAIWKGIEPDRQNRPSPRRITVVSVPEQVWIPLTAETPEEGLLLTGGRKVIRFQPVCIPETQLPSYSPVCGEVLRFETVPHPLQGALRCAVTEVAPRQKALRGIPPAAEGIPGAEMILRVAGSAAILEELSGEPLYDTLKGMQTDGVECLAAAAFDEDPYSSAEEAAFSCDTEAALDGLALAAAAIGAKTMRVICPGETGRRKLRGESASLWQDAGTRYPVWPLLSQKPAFQHAGIIGIQACIALSDAVRAGVPQTDTVISVSGEGVPEPKNVKVLIGTPVRAVLEACGLGIRSREFTVVMGSSWNGAAVQDLSAPVMAVTRSLLVLPVGKKRETRACIGCGACERACPAGLALWRAAELFQRKRPPKALLDAWEQRCLGCNTCTFGCPAGLGMPLLFAERRQKEADAG</sequence>
<dbReference type="GO" id="GO:0046872">
    <property type="term" value="F:metal ion binding"/>
    <property type="evidence" value="ECO:0007669"/>
    <property type="project" value="UniProtKB-KW"/>
</dbReference>
<evidence type="ECO:0000256" key="3">
    <source>
        <dbReference type="ARBA" id="ARBA00023014"/>
    </source>
</evidence>
<dbReference type="PANTHER" id="PTHR43034:SF2">
    <property type="entry name" value="ION-TRANSLOCATING OXIDOREDUCTASE COMPLEX SUBUNIT C"/>
    <property type="match status" value="1"/>
</dbReference>
<dbReference type="SUPFAM" id="SSF46548">
    <property type="entry name" value="alpha-helical ferredoxin"/>
    <property type="match status" value="1"/>
</dbReference>
<dbReference type="InterPro" id="IPR010208">
    <property type="entry name" value="Ion_transpt_RnfC/RsxC"/>
</dbReference>
<feature type="domain" description="4Fe-4S ferredoxin-type" evidence="4">
    <location>
        <begin position="330"/>
        <end position="360"/>
    </location>
</feature>
<evidence type="ECO:0000256" key="1">
    <source>
        <dbReference type="ARBA" id="ARBA00022723"/>
    </source>
</evidence>
<name>A0A926DAY6_9FIRM</name>
<dbReference type="RefSeq" id="WP_249319678.1">
    <property type="nucleotide sequence ID" value="NZ_JACRSN010000011.1"/>
</dbReference>
<dbReference type="SUPFAM" id="SSF142984">
    <property type="entry name" value="Nqo1 middle domain-like"/>
    <property type="match status" value="1"/>
</dbReference>
<keyword evidence="1" id="KW-0479">Metal-binding</keyword>
<dbReference type="InterPro" id="IPR017896">
    <property type="entry name" value="4Fe4S_Fe-S-bd"/>
</dbReference>
<dbReference type="PROSITE" id="PS00198">
    <property type="entry name" value="4FE4S_FER_1"/>
    <property type="match status" value="2"/>
</dbReference>
<dbReference type="AlphaFoldDB" id="A0A926DAY6"/>
<dbReference type="Proteomes" id="UP000651482">
    <property type="component" value="Unassembled WGS sequence"/>
</dbReference>
<reference evidence="5" key="1">
    <citation type="submission" date="2020-08" db="EMBL/GenBank/DDBJ databases">
        <title>Genome public.</title>
        <authorList>
            <person name="Liu C."/>
            <person name="Sun Q."/>
        </authorList>
    </citation>
    <scope>NUCLEOTIDE SEQUENCE</scope>
    <source>
        <strain evidence="5">NSJ-40</strain>
    </source>
</reference>
<evidence type="ECO:0000313" key="5">
    <source>
        <dbReference type="EMBL" id="MBC8534029.1"/>
    </source>
</evidence>
<dbReference type="PROSITE" id="PS51379">
    <property type="entry name" value="4FE4S_FER_2"/>
    <property type="match status" value="2"/>
</dbReference>
<dbReference type="EMBL" id="JACRSN010000011">
    <property type="protein sequence ID" value="MBC8534029.1"/>
    <property type="molecule type" value="Genomic_DNA"/>
</dbReference>
<keyword evidence="2" id="KW-0408">Iron</keyword>
<evidence type="ECO:0000313" key="6">
    <source>
        <dbReference type="Proteomes" id="UP000651482"/>
    </source>
</evidence>
<protein>
    <submittedName>
        <fullName evidence="5">4Fe-4S dicluster domain-containing protein</fullName>
    </submittedName>
</protein>
<organism evidence="5 6">
    <name type="scientific">Yeguia hominis</name>
    <dbReference type="NCBI Taxonomy" id="2763662"/>
    <lineage>
        <taxon>Bacteria</taxon>
        <taxon>Bacillati</taxon>
        <taxon>Bacillota</taxon>
        <taxon>Clostridia</taxon>
        <taxon>Eubacteriales</taxon>
        <taxon>Yeguiaceae</taxon>
        <taxon>Yeguia</taxon>
    </lineage>
</organism>
<dbReference type="Gene3D" id="3.30.70.20">
    <property type="match status" value="1"/>
</dbReference>
<evidence type="ECO:0000256" key="2">
    <source>
        <dbReference type="ARBA" id="ARBA00023004"/>
    </source>
</evidence>
<gene>
    <name evidence="5" type="ORF">IAG03_08450</name>
</gene>
<dbReference type="Pfam" id="PF12838">
    <property type="entry name" value="Fer4_7"/>
    <property type="match status" value="1"/>
</dbReference>
<dbReference type="GO" id="GO:0009055">
    <property type="term" value="F:electron transfer activity"/>
    <property type="evidence" value="ECO:0007669"/>
    <property type="project" value="InterPro"/>
</dbReference>
<evidence type="ECO:0000259" key="4">
    <source>
        <dbReference type="PROSITE" id="PS51379"/>
    </source>
</evidence>
<dbReference type="InterPro" id="IPR017900">
    <property type="entry name" value="4Fe4S_Fe_S_CS"/>
</dbReference>
<dbReference type="PANTHER" id="PTHR43034">
    <property type="entry name" value="ION-TRANSLOCATING OXIDOREDUCTASE COMPLEX SUBUNIT C"/>
    <property type="match status" value="1"/>
</dbReference>
<dbReference type="GO" id="GO:0016020">
    <property type="term" value="C:membrane"/>
    <property type="evidence" value="ECO:0007669"/>
    <property type="project" value="InterPro"/>
</dbReference>
<keyword evidence="6" id="KW-1185">Reference proteome</keyword>
<feature type="domain" description="4Fe-4S ferredoxin-type" evidence="4">
    <location>
        <begin position="369"/>
        <end position="393"/>
    </location>
</feature>